<feature type="region of interest" description="Disordered" evidence="1">
    <location>
        <begin position="42"/>
        <end position="66"/>
    </location>
</feature>
<evidence type="ECO:0000256" key="1">
    <source>
        <dbReference type="SAM" id="MobiDB-lite"/>
    </source>
</evidence>
<accession>A0AAX4HG62</accession>
<reference evidence="2 3" key="1">
    <citation type="submission" date="2023-10" db="EMBL/GenBank/DDBJ databases">
        <title>Draft Genome Sequence of Candida saopaulonensis from a very Premature Infant with Sepsis.</title>
        <authorList>
            <person name="Ning Y."/>
            <person name="Dai R."/>
            <person name="Xiao M."/>
            <person name="Xu Y."/>
            <person name="Yan Q."/>
            <person name="Zhang L."/>
        </authorList>
    </citation>
    <scope>NUCLEOTIDE SEQUENCE [LARGE SCALE GENOMIC DNA]</scope>
    <source>
        <strain evidence="2 3">19XY460</strain>
    </source>
</reference>
<gene>
    <name evidence="2" type="ORF">PUMCH_004880</name>
</gene>
<keyword evidence="3" id="KW-1185">Reference proteome</keyword>
<proteinExistence type="predicted"/>
<protein>
    <submittedName>
        <fullName evidence="2">Uncharacterized protein</fullName>
    </submittedName>
</protein>
<dbReference type="KEGG" id="asau:88175940"/>
<feature type="compositionally biased region" description="Polar residues" evidence="1">
    <location>
        <begin position="50"/>
        <end position="61"/>
    </location>
</feature>
<feature type="region of interest" description="Disordered" evidence="1">
    <location>
        <begin position="387"/>
        <end position="408"/>
    </location>
</feature>
<dbReference type="EMBL" id="CP138899">
    <property type="protein sequence ID" value="WPK27491.1"/>
    <property type="molecule type" value="Genomic_DNA"/>
</dbReference>
<name>A0AAX4HG62_9ASCO</name>
<evidence type="ECO:0000313" key="3">
    <source>
        <dbReference type="Proteomes" id="UP001338582"/>
    </source>
</evidence>
<evidence type="ECO:0000313" key="2">
    <source>
        <dbReference type="EMBL" id="WPK27491.1"/>
    </source>
</evidence>
<sequence>MTVRDSIATIVRSIPGSDRLPRNLPFVQGRVVHEMSISEIHDPQEELVSENGQSTSVYSQPQREKSPQEILHLRIASRRKNMAQNSSDSQPELLASHQIALSPSESSSLVLAGDNTLLDSEMDLLTNPLVDEYLSEQNEKFNSLIHRNLKEVMTQQQQFEEGSGWRRLAFDLLVSKNIPEATLRANQIVNKVSATAAAYFPQMKAKSSPQAFIEEYEAHMAHEHTRRLIEQFLELEREAIYKELELEFGSQKSLQPLSTERLMGPDATYVDKMEALFILSLRLSFAGLRHSIPIMKQAATKFRNDEIILFNSSNFDLLLSLIISILEKVERKVQVSVPDSPELGKVDGYSNKYTSKNSADSIEDSKEWARSMLKLVAGPDHSVRSPLYIERQQSSRIQSEDDNQEPGTLGYILDAAQKFASEMS</sequence>
<dbReference type="AlphaFoldDB" id="A0AAX4HG62"/>
<organism evidence="2 3">
    <name type="scientific">Australozyma saopauloensis</name>
    <dbReference type="NCBI Taxonomy" id="291208"/>
    <lineage>
        <taxon>Eukaryota</taxon>
        <taxon>Fungi</taxon>
        <taxon>Dikarya</taxon>
        <taxon>Ascomycota</taxon>
        <taxon>Saccharomycotina</taxon>
        <taxon>Pichiomycetes</taxon>
        <taxon>Metschnikowiaceae</taxon>
        <taxon>Australozyma</taxon>
    </lineage>
</organism>
<dbReference type="Proteomes" id="UP001338582">
    <property type="component" value="Chromosome 6"/>
</dbReference>
<dbReference type="RefSeq" id="XP_062879869.1">
    <property type="nucleotide sequence ID" value="XM_063023799.1"/>
</dbReference>
<dbReference type="GeneID" id="88175940"/>